<comment type="catalytic activity">
    <reaction evidence="6">
        <text>Exonucleolytic cleavage in either 5'- to 3'- or 3'- to 5'-direction to yield nucleoside 5'-phosphates.</text>
        <dbReference type="EC" id="3.1.11.6"/>
    </reaction>
</comment>
<dbReference type="GO" id="GO:0006308">
    <property type="term" value="P:DNA catabolic process"/>
    <property type="evidence" value="ECO:0007669"/>
    <property type="project" value="UniProtKB-UniRule"/>
</dbReference>
<evidence type="ECO:0000313" key="9">
    <source>
        <dbReference type="Proteomes" id="UP000030152"/>
    </source>
</evidence>
<dbReference type="InterPro" id="IPR003761">
    <property type="entry name" value="Exonuc_VII_S"/>
</dbReference>
<comment type="subcellular location">
    <subcellularLocation>
        <location evidence="6">Cytoplasm</location>
    </subcellularLocation>
</comment>
<evidence type="ECO:0000313" key="8">
    <source>
        <dbReference type="EMBL" id="KGO85917.1"/>
    </source>
</evidence>
<keyword evidence="2 6" id="KW-0963">Cytoplasm</keyword>
<reference evidence="8 9" key="1">
    <citation type="submission" date="2013-09" db="EMBL/GenBank/DDBJ databases">
        <authorList>
            <person name="Zeng Z."/>
            <person name="Chen C."/>
        </authorList>
    </citation>
    <scope>NUCLEOTIDE SEQUENCE [LARGE SCALE GENOMIC DNA]</scope>
    <source>
        <strain evidence="8 9">WB 3.3-2</strain>
    </source>
</reference>
<evidence type="ECO:0000256" key="3">
    <source>
        <dbReference type="ARBA" id="ARBA00022722"/>
    </source>
</evidence>
<sequence length="70" mass="8056">MEEGMTYEKAYKELEQITTEIENESITVDVLADKVRRASELVEFCREKLRSAELEINKITSQSDSQISAK</sequence>
<dbReference type="SUPFAM" id="SSF116842">
    <property type="entry name" value="XseB-like"/>
    <property type="match status" value="1"/>
</dbReference>
<evidence type="ECO:0000256" key="2">
    <source>
        <dbReference type="ARBA" id="ARBA00022490"/>
    </source>
</evidence>
<protein>
    <recommendedName>
        <fullName evidence="6">Exodeoxyribonuclease 7 small subunit</fullName>
        <ecNumber evidence="6">3.1.11.6</ecNumber>
    </recommendedName>
    <alternativeName>
        <fullName evidence="6">Exodeoxyribonuclease VII small subunit</fullName>
        <shortName evidence="6">Exonuclease VII small subunit</shortName>
    </alternativeName>
</protein>
<organism evidence="8 9">
    <name type="scientific">Flavobacterium rivuli WB 3.3-2 = DSM 21788</name>
    <dbReference type="NCBI Taxonomy" id="1121895"/>
    <lineage>
        <taxon>Bacteria</taxon>
        <taxon>Pseudomonadati</taxon>
        <taxon>Bacteroidota</taxon>
        <taxon>Flavobacteriia</taxon>
        <taxon>Flavobacteriales</taxon>
        <taxon>Flavobacteriaceae</taxon>
        <taxon>Flavobacterium</taxon>
    </lineage>
</organism>
<gene>
    <name evidence="6" type="primary">xseB</name>
    <name evidence="8" type="ORF">Q765_13885</name>
</gene>
<dbReference type="GO" id="GO:0008855">
    <property type="term" value="F:exodeoxyribonuclease VII activity"/>
    <property type="evidence" value="ECO:0007669"/>
    <property type="project" value="UniProtKB-UniRule"/>
</dbReference>
<dbReference type="HAMAP" id="MF_00337">
    <property type="entry name" value="Exonuc_7_S"/>
    <property type="match status" value="1"/>
</dbReference>
<dbReference type="EMBL" id="JRLX01000015">
    <property type="protein sequence ID" value="KGO85917.1"/>
    <property type="molecule type" value="Genomic_DNA"/>
</dbReference>
<keyword evidence="9" id="KW-1185">Reference proteome</keyword>
<evidence type="ECO:0000256" key="7">
    <source>
        <dbReference type="SAM" id="Coils"/>
    </source>
</evidence>
<dbReference type="STRING" id="1121895.GCA_000378485_03208"/>
<dbReference type="EC" id="3.1.11.6" evidence="6"/>
<comment type="caution">
    <text evidence="8">The sequence shown here is derived from an EMBL/GenBank/DDBJ whole genome shotgun (WGS) entry which is preliminary data.</text>
</comment>
<dbReference type="Pfam" id="PF02609">
    <property type="entry name" value="Exonuc_VII_S"/>
    <property type="match status" value="1"/>
</dbReference>
<proteinExistence type="inferred from homology"/>
<dbReference type="Proteomes" id="UP000030152">
    <property type="component" value="Unassembled WGS sequence"/>
</dbReference>
<dbReference type="RefSeq" id="WP_020214374.1">
    <property type="nucleotide sequence ID" value="NZ_JRLX01000015.1"/>
</dbReference>
<keyword evidence="5 6" id="KW-0269">Exonuclease</keyword>
<dbReference type="OrthoDB" id="9813898at2"/>
<evidence type="ECO:0000256" key="4">
    <source>
        <dbReference type="ARBA" id="ARBA00022801"/>
    </source>
</evidence>
<evidence type="ECO:0000256" key="1">
    <source>
        <dbReference type="ARBA" id="ARBA00009998"/>
    </source>
</evidence>
<comment type="similarity">
    <text evidence="1 6">Belongs to the XseB family.</text>
</comment>
<feature type="coiled-coil region" evidence="7">
    <location>
        <begin position="7"/>
        <end position="62"/>
    </location>
</feature>
<accession>A0A0A2LZV7</accession>
<name>A0A0A2LZV7_9FLAO</name>
<evidence type="ECO:0000256" key="6">
    <source>
        <dbReference type="HAMAP-Rule" id="MF_00337"/>
    </source>
</evidence>
<dbReference type="eggNOG" id="COG1722">
    <property type="taxonomic scope" value="Bacteria"/>
</dbReference>
<keyword evidence="3 6" id="KW-0540">Nuclease</keyword>
<dbReference type="GO" id="GO:0005737">
    <property type="term" value="C:cytoplasm"/>
    <property type="evidence" value="ECO:0007669"/>
    <property type="project" value="UniProtKB-SubCell"/>
</dbReference>
<keyword evidence="7" id="KW-0175">Coiled coil</keyword>
<dbReference type="InterPro" id="IPR037004">
    <property type="entry name" value="Exonuc_VII_ssu_sf"/>
</dbReference>
<comment type="function">
    <text evidence="6">Bidirectionally degrades single-stranded DNA into large acid-insoluble oligonucleotides, which are then degraded further into small acid-soluble oligonucleotides.</text>
</comment>
<dbReference type="AlphaFoldDB" id="A0A0A2LZV7"/>
<dbReference type="NCBIfam" id="TIGR01280">
    <property type="entry name" value="xseB"/>
    <property type="match status" value="1"/>
</dbReference>
<evidence type="ECO:0000256" key="5">
    <source>
        <dbReference type="ARBA" id="ARBA00022839"/>
    </source>
</evidence>
<dbReference type="Gene3D" id="1.10.287.1040">
    <property type="entry name" value="Exonuclease VII, small subunit"/>
    <property type="match status" value="1"/>
</dbReference>
<comment type="subunit">
    <text evidence="6">Heterooligomer composed of large and small subunits.</text>
</comment>
<dbReference type="GO" id="GO:0009318">
    <property type="term" value="C:exodeoxyribonuclease VII complex"/>
    <property type="evidence" value="ECO:0007669"/>
    <property type="project" value="UniProtKB-UniRule"/>
</dbReference>
<keyword evidence="4 6" id="KW-0378">Hydrolase</keyword>